<dbReference type="Pfam" id="PF04287">
    <property type="entry name" value="DUF446"/>
    <property type="match status" value="1"/>
</dbReference>
<dbReference type="PANTHER" id="PTHR39586">
    <property type="entry name" value="CYTOPLASMIC PROTEIN-RELATED"/>
    <property type="match status" value="1"/>
</dbReference>
<evidence type="ECO:0000313" key="2">
    <source>
        <dbReference type="EMBL" id="KID58158.1"/>
    </source>
</evidence>
<comment type="caution">
    <text evidence="2">The sequence shown here is derived from an EMBL/GenBank/DDBJ whole genome shotgun (WGS) entry which is preliminary data.</text>
</comment>
<dbReference type="PANTHER" id="PTHR39586:SF1">
    <property type="entry name" value="CYTOPLASMIC PROTEIN"/>
    <property type="match status" value="1"/>
</dbReference>
<name>A0A0C1MTP3_9GAMM</name>
<dbReference type="GO" id="GO:0044010">
    <property type="term" value="P:single-species biofilm formation"/>
    <property type="evidence" value="ECO:0007669"/>
    <property type="project" value="TreeGrafter"/>
</dbReference>
<dbReference type="EMBL" id="JWIC01000004">
    <property type="protein sequence ID" value="KID58158.1"/>
    <property type="molecule type" value="Genomic_DNA"/>
</dbReference>
<dbReference type="Proteomes" id="UP000031327">
    <property type="component" value="Unassembled WGS sequence"/>
</dbReference>
<dbReference type="InterPro" id="IPR036814">
    <property type="entry name" value="YqcC-like_sf"/>
</dbReference>
<protein>
    <recommendedName>
        <fullName evidence="1">YqcC-like domain-containing protein</fullName>
    </recommendedName>
</protein>
<gene>
    <name evidence="2" type="ORF">JF50_05490</name>
</gene>
<dbReference type="Gene3D" id="1.20.1440.40">
    <property type="entry name" value="YqcC-like"/>
    <property type="match status" value="1"/>
</dbReference>
<feature type="domain" description="YqcC-like" evidence="1">
    <location>
        <begin position="7"/>
        <end position="102"/>
    </location>
</feature>
<dbReference type="SUPFAM" id="SSF158452">
    <property type="entry name" value="YqcC-like"/>
    <property type="match status" value="1"/>
</dbReference>
<proteinExistence type="predicted"/>
<reference evidence="2 3" key="1">
    <citation type="submission" date="2014-12" db="EMBL/GenBank/DDBJ databases">
        <title>Draft Genome Sequence of Pseudoalteromonas luteoviolacea HI1.</title>
        <authorList>
            <person name="Asahina A.Y."/>
            <person name="Hadfield M.G."/>
        </authorList>
    </citation>
    <scope>NUCLEOTIDE SEQUENCE [LARGE SCALE GENOMIC DNA]</scope>
    <source>
        <strain evidence="2 3">HI1</strain>
    </source>
</reference>
<dbReference type="PIRSF" id="PIRSF006257">
    <property type="entry name" value="UCP006257"/>
    <property type="match status" value="1"/>
</dbReference>
<organism evidence="2 3">
    <name type="scientific">Pseudoalteromonas luteoviolacea</name>
    <dbReference type="NCBI Taxonomy" id="43657"/>
    <lineage>
        <taxon>Bacteria</taxon>
        <taxon>Pseudomonadati</taxon>
        <taxon>Pseudomonadota</taxon>
        <taxon>Gammaproteobacteria</taxon>
        <taxon>Alteromonadales</taxon>
        <taxon>Pseudoalteromonadaceae</taxon>
        <taxon>Pseudoalteromonas</taxon>
    </lineage>
</organism>
<sequence length="107" mass="12031">MTVSQLVLQHLADLEVQLKHAQLWQAEPIDEQALASVQPFCCDTLRFEQWLQFVFIPKIKAMIETGVPLPTNIAIAPMCDVAFSQHPDQQTLFKCLSEIDTLISHGA</sequence>
<evidence type="ECO:0000259" key="1">
    <source>
        <dbReference type="Pfam" id="PF04287"/>
    </source>
</evidence>
<evidence type="ECO:0000313" key="3">
    <source>
        <dbReference type="Proteomes" id="UP000031327"/>
    </source>
</evidence>
<accession>A0A0C1MTP3</accession>
<dbReference type="InterPro" id="IPR007384">
    <property type="entry name" value="UCP006257"/>
</dbReference>
<dbReference type="AlphaFoldDB" id="A0A0C1MTP3"/>
<dbReference type="InterPro" id="IPR023376">
    <property type="entry name" value="YqcC-like_dom"/>
</dbReference>